<feature type="domain" description="Alpha/beta hydrolase fold-3" evidence="2">
    <location>
        <begin position="85"/>
        <end position="290"/>
    </location>
</feature>
<evidence type="ECO:0000259" key="2">
    <source>
        <dbReference type="Pfam" id="PF07859"/>
    </source>
</evidence>
<dbReference type="InterPro" id="IPR050300">
    <property type="entry name" value="GDXG_lipolytic_enzyme"/>
</dbReference>
<evidence type="ECO:0000256" key="1">
    <source>
        <dbReference type="ARBA" id="ARBA00022801"/>
    </source>
</evidence>
<protein>
    <submittedName>
        <fullName evidence="3">Alpha/beta hydrolase</fullName>
    </submittedName>
</protein>
<keyword evidence="1 3" id="KW-0378">Hydrolase</keyword>
<dbReference type="PANTHER" id="PTHR48081">
    <property type="entry name" value="AB HYDROLASE SUPERFAMILY PROTEIN C4A8.06C"/>
    <property type="match status" value="1"/>
</dbReference>
<dbReference type="InterPro" id="IPR029058">
    <property type="entry name" value="AB_hydrolase_fold"/>
</dbReference>
<gene>
    <name evidence="3" type="ORF">CLM73_23580</name>
</gene>
<evidence type="ECO:0000313" key="3">
    <source>
        <dbReference type="EMBL" id="AVJ29835.1"/>
    </source>
</evidence>
<accession>A0A2S0ICS3</accession>
<evidence type="ECO:0000313" key="4">
    <source>
        <dbReference type="Proteomes" id="UP000239477"/>
    </source>
</evidence>
<dbReference type="SUPFAM" id="SSF53474">
    <property type="entry name" value="alpha/beta-Hydrolases"/>
    <property type="match status" value="1"/>
</dbReference>
<dbReference type="OrthoDB" id="9794445at2"/>
<keyword evidence="4" id="KW-1185">Reference proteome</keyword>
<dbReference type="Pfam" id="PF07859">
    <property type="entry name" value="Abhydrolase_3"/>
    <property type="match status" value="1"/>
</dbReference>
<dbReference type="Gene3D" id="3.40.50.1820">
    <property type="entry name" value="alpha/beta hydrolase"/>
    <property type="match status" value="1"/>
</dbReference>
<dbReference type="InterPro" id="IPR013094">
    <property type="entry name" value="AB_hydrolase_3"/>
</dbReference>
<dbReference type="Proteomes" id="UP000239477">
    <property type="component" value="Chromosome"/>
</dbReference>
<sequence length="315" mass="34013">MSTLSPEVQAAQALGREAGVGTPNVLTTPLDQVRRQARGYQIWLAGDAPEVGRVVEHRLDHLPVPATLRLYYPAGSEGKALPLYLHLHGGGFAHGDLETLDRWKREIANEAGMVTGGLDYALSPEARYPVALEQVLETVRWLHGNAATLGLDAGRLSLGGESAGGNLTLAAAQRLRDAGEPLLRAIALIYGMLSARRDTPAQQELGDGRFGLSTDKLDWFWRQYVADDAQLQDPGVAPLLGGVQGLPSVILQAAELDPLLDDTKDLAQALREAGAQPWLKIYPGVPHSFIGMTRILPQARQARSDLVQQLRLLLA</sequence>
<dbReference type="RefSeq" id="WP_105240497.1">
    <property type="nucleotide sequence ID" value="NZ_CP023270.1"/>
</dbReference>
<reference evidence="3 4" key="1">
    <citation type="submission" date="2017-09" db="EMBL/GenBank/DDBJ databases">
        <title>Genomic, metabolic, and phenotypic characteristics of bacterial isolates from the natural microbiome of the model nematode Caenorhabditis elegans.</title>
        <authorList>
            <person name="Zimmermann J."/>
            <person name="Obeng N."/>
            <person name="Yang W."/>
            <person name="Obeng O."/>
            <person name="Kissoyan K."/>
            <person name="Pees B."/>
            <person name="Dirksen P."/>
            <person name="Hoppner M."/>
            <person name="Franke A."/>
            <person name="Rosenstiel P."/>
            <person name="Leippe M."/>
            <person name="Dierking K."/>
            <person name="Kaleta C."/>
            <person name="Schulenburg H."/>
        </authorList>
    </citation>
    <scope>NUCLEOTIDE SEQUENCE [LARGE SCALE GENOMIC DNA]</scope>
    <source>
        <strain evidence="3 4">MYb73</strain>
    </source>
</reference>
<dbReference type="EMBL" id="CP023270">
    <property type="protein sequence ID" value="AVJ29835.1"/>
    <property type="molecule type" value="Genomic_DNA"/>
</dbReference>
<organism evidence="3 4">
    <name type="scientific">Achromobacter spanius</name>
    <dbReference type="NCBI Taxonomy" id="217203"/>
    <lineage>
        <taxon>Bacteria</taxon>
        <taxon>Pseudomonadati</taxon>
        <taxon>Pseudomonadota</taxon>
        <taxon>Betaproteobacteria</taxon>
        <taxon>Burkholderiales</taxon>
        <taxon>Alcaligenaceae</taxon>
        <taxon>Achromobacter</taxon>
    </lineage>
</organism>
<dbReference type="PANTHER" id="PTHR48081:SF8">
    <property type="entry name" value="ALPHA_BETA HYDROLASE FOLD-3 DOMAIN-CONTAINING PROTEIN-RELATED"/>
    <property type="match status" value="1"/>
</dbReference>
<proteinExistence type="predicted"/>
<dbReference type="GO" id="GO:0016787">
    <property type="term" value="F:hydrolase activity"/>
    <property type="evidence" value="ECO:0007669"/>
    <property type="project" value="UniProtKB-KW"/>
</dbReference>
<name>A0A2S0ICS3_9BURK</name>
<dbReference type="AlphaFoldDB" id="A0A2S0ICS3"/>